<evidence type="ECO:0000259" key="5">
    <source>
        <dbReference type="Pfam" id="PF05726"/>
    </source>
</evidence>
<dbReference type="SUPFAM" id="SSF51182">
    <property type="entry name" value="RmlC-like cupins"/>
    <property type="match status" value="1"/>
</dbReference>
<dbReference type="InterPro" id="IPR008778">
    <property type="entry name" value="Pirin_C_dom"/>
</dbReference>
<evidence type="ECO:0000313" key="7">
    <source>
        <dbReference type="Proteomes" id="UP000060277"/>
    </source>
</evidence>
<reference evidence="7" key="1">
    <citation type="submission" date="2015-12" db="EMBL/GenBank/DDBJ databases">
        <title>Complete genome sequence of Pandoraea norimbergensis DSM 11628.</title>
        <authorList>
            <person name="Ee R."/>
            <person name="Lim Y.-L."/>
            <person name="Yong D."/>
            <person name="Yin W.-F."/>
            <person name="Chan K.-G."/>
        </authorList>
    </citation>
    <scope>NUCLEOTIDE SEQUENCE [LARGE SCALE GENOMIC DNA]</scope>
    <source>
        <strain evidence="7">DSM 11628</strain>
    </source>
</reference>
<feature type="domain" description="Pirin C-terminal" evidence="5">
    <location>
        <begin position="228"/>
        <end position="321"/>
    </location>
</feature>
<keyword evidence="7" id="KW-1185">Reference proteome</keyword>
<dbReference type="Proteomes" id="UP000060277">
    <property type="component" value="Chromosome"/>
</dbReference>
<organism evidence="6 7">
    <name type="scientific">Pandoraea norimbergensis</name>
    <dbReference type="NCBI Taxonomy" id="93219"/>
    <lineage>
        <taxon>Bacteria</taxon>
        <taxon>Pseudomonadati</taxon>
        <taxon>Pseudomonadota</taxon>
        <taxon>Betaproteobacteria</taxon>
        <taxon>Burkholderiales</taxon>
        <taxon>Burkholderiaceae</taxon>
        <taxon>Pandoraea</taxon>
    </lineage>
</organism>
<name>A0ABM5WG99_9BURK</name>
<evidence type="ECO:0000256" key="3">
    <source>
        <dbReference type="SAM" id="MobiDB-lite"/>
    </source>
</evidence>
<dbReference type="InterPro" id="IPR011051">
    <property type="entry name" value="RmlC_Cupin_sf"/>
</dbReference>
<dbReference type="Pfam" id="PF05726">
    <property type="entry name" value="Pirin_C"/>
    <property type="match status" value="1"/>
</dbReference>
<dbReference type="Pfam" id="PF02678">
    <property type="entry name" value="Pirin"/>
    <property type="match status" value="1"/>
</dbReference>
<feature type="region of interest" description="Disordered" evidence="3">
    <location>
        <begin position="193"/>
        <end position="217"/>
    </location>
</feature>
<dbReference type="InterPro" id="IPR012093">
    <property type="entry name" value="Pirin"/>
</dbReference>
<comment type="similarity">
    <text evidence="1 2">Belongs to the pirin family.</text>
</comment>
<feature type="domain" description="Pirin N-terminal" evidence="4">
    <location>
        <begin position="63"/>
        <end position="145"/>
    </location>
</feature>
<sequence>MTNPNSVPGLASGPVSLVSLRTRVKKRPAAHADAPVIPRVLPVSRPGRCAAAAGAGVFDQTDETDPFLSVDVFRRHGACIPPHPHAGCAVATYLFPESTTSMRCRNAQGGDDTLQPGDLLWLEANCGTVHDDVPDDLCKTVRGVRLVVNRAGRHAHGAPDQTVVRATAMPQWQAGGLDLTLVCGEWGDRQVDRADRISRDETPQSGGAPSSEEKPTTLLRLDWRDDDVRTFTVPCDGRRWIALIAQGEAALAGHALRADGGDVEALSLPPGEWQMAGRAGARLLLVGGTPLDEPVVFRGNFAARDEGDLINLMRLYQQGSMGTL</sequence>
<protein>
    <recommendedName>
        <fullName evidence="8">Pirin C-terminal domain-containing protein</fullName>
    </recommendedName>
</protein>
<evidence type="ECO:0000313" key="6">
    <source>
        <dbReference type="EMBL" id="ALS59291.1"/>
    </source>
</evidence>
<dbReference type="InterPro" id="IPR003829">
    <property type="entry name" value="Pirin_N_dom"/>
</dbReference>
<dbReference type="PANTHER" id="PTHR13903:SF8">
    <property type="entry name" value="PIRIN"/>
    <property type="match status" value="1"/>
</dbReference>
<dbReference type="Gene3D" id="2.60.120.10">
    <property type="entry name" value="Jelly Rolls"/>
    <property type="match status" value="2"/>
</dbReference>
<feature type="compositionally biased region" description="Basic and acidic residues" evidence="3">
    <location>
        <begin position="193"/>
        <end position="202"/>
    </location>
</feature>
<gene>
    <name evidence="6" type="ORF">AT302_05485</name>
</gene>
<proteinExistence type="inferred from homology"/>
<dbReference type="InterPro" id="IPR014710">
    <property type="entry name" value="RmlC-like_jellyroll"/>
</dbReference>
<dbReference type="PIRSF" id="PIRSF006232">
    <property type="entry name" value="Pirin"/>
    <property type="match status" value="1"/>
</dbReference>
<evidence type="ECO:0000256" key="2">
    <source>
        <dbReference type="RuleBase" id="RU003457"/>
    </source>
</evidence>
<evidence type="ECO:0000259" key="4">
    <source>
        <dbReference type="Pfam" id="PF02678"/>
    </source>
</evidence>
<dbReference type="PANTHER" id="PTHR13903">
    <property type="entry name" value="PIRIN-RELATED"/>
    <property type="match status" value="1"/>
</dbReference>
<evidence type="ECO:0008006" key="8">
    <source>
        <dbReference type="Google" id="ProtNLM"/>
    </source>
</evidence>
<dbReference type="EMBL" id="CP013480">
    <property type="protein sequence ID" value="ALS59291.1"/>
    <property type="molecule type" value="Genomic_DNA"/>
</dbReference>
<dbReference type="RefSeq" id="WP_058376228.1">
    <property type="nucleotide sequence ID" value="NZ_CP013480.3"/>
</dbReference>
<accession>A0ABM5WG99</accession>
<evidence type="ECO:0000256" key="1">
    <source>
        <dbReference type="ARBA" id="ARBA00008416"/>
    </source>
</evidence>